<reference evidence="2" key="1">
    <citation type="submission" date="2020-09" db="EMBL/GenBank/DDBJ databases">
        <title>Genome-Enabled Discovery of Anthraquinone Biosynthesis in Senna tora.</title>
        <authorList>
            <person name="Kang S.-H."/>
            <person name="Pandey R.P."/>
            <person name="Lee C.-M."/>
            <person name="Sim J.-S."/>
            <person name="Jeong J.-T."/>
            <person name="Choi B.-S."/>
            <person name="Jung M."/>
            <person name="Ginzburg D."/>
            <person name="Zhao K."/>
            <person name="Won S.Y."/>
            <person name="Oh T.-J."/>
            <person name="Yu Y."/>
            <person name="Kim N.-H."/>
            <person name="Lee O.R."/>
            <person name="Lee T.-H."/>
            <person name="Bashyal P."/>
            <person name="Kim T.-S."/>
            <person name="Lee W.-H."/>
            <person name="Kawkins C."/>
            <person name="Kim C.-K."/>
            <person name="Kim J.S."/>
            <person name="Ahn B.O."/>
            <person name="Rhee S.Y."/>
            <person name="Sohng J.K."/>
        </authorList>
    </citation>
    <scope>NUCLEOTIDE SEQUENCE</scope>
    <source>
        <tissue evidence="2">Leaf</tissue>
    </source>
</reference>
<feature type="compositionally biased region" description="Polar residues" evidence="1">
    <location>
        <begin position="1"/>
        <end position="11"/>
    </location>
</feature>
<dbReference type="Proteomes" id="UP000634136">
    <property type="component" value="Unassembled WGS sequence"/>
</dbReference>
<keyword evidence="3" id="KW-1185">Reference proteome</keyword>
<sequence>MGSGVSFNFLTTEKRRRGRDKGKRRMGNAREIERNRGV</sequence>
<gene>
    <name evidence="2" type="ORF">G2W53_024600</name>
</gene>
<evidence type="ECO:0000313" key="3">
    <source>
        <dbReference type="Proteomes" id="UP000634136"/>
    </source>
</evidence>
<feature type="compositionally biased region" description="Basic and acidic residues" evidence="1">
    <location>
        <begin position="28"/>
        <end position="38"/>
    </location>
</feature>
<evidence type="ECO:0000256" key="1">
    <source>
        <dbReference type="SAM" id="MobiDB-lite"/>
    </source>
</evidence>
<accession>A0A834TDN5</accession>
<dbReference type="EMBL" id="JAAIUW010000008">
    <property type="protein sequence ID" value="KAF7819145.1"/>
    <property type="molecule type" value="Genomic_DNA"/>
</dbReference>
<comment type="caution">
    <text evidence="2">The sequence shown here is derived from an EMBL/GenBank/DDBJ whole genome shotgun (WGS) entry which is preliminary data.</text>
</comment>
<protein>
    <submittedName>
        <fullName evidence="2">Uncharacterized protein</fullName>
    </submittedName>
</protein>
<feature type="region of interest" description="Disordered" evidence="1">
    <location>
        <begin position="1"/>
        <end position="38"/>
    </location>
</feature>
<feature type="compositionally biased region" description="Basic residues" evidence="1">
    <location>
        <begin position="14"/>
        <end position="27"/>
    </location>
</feature>
<dbReference type="AlphaFoldDB" id="A0A834TDN5"/>
<evidence type="ECO:0000313" key="2">
    <source>
        <dbReference type="EMBL" id="KAF7819145.1"/>
    </source>
</evidence>
<organism evidence="2 3">
    <name type="scientific">Senna tora</name>
    <dbReference type="NCBI Taxonomy" id="362788"/>
    <lineage>
        <taxon>Eukaryota</taxon>
        <taxon>Viridiplantae</taxon>
        <taxon>Streptophyta</taxon>
        <taxon>Embryophyta</taxon>
        <taxon>Tracheophyta</taxon>
        <taxon>Spermatophyta</taxon>
        <taxon>Magnoliopsida</taxon>
        <taxon>eudicotyledons</taxon>
        <taxon>Gunneridae</taxon>
        <taxon>Pentapetalae</taxon>
        <taxon>rosids</taxon>
        <taxon>fabids</taxon>
        <taxon>Fabales</taxon>
        <taxon>Fabaceae</taxon>
        <taxon>Caesalpinioideae</taxon>
        <taxon>Cassia clade</taxon>
        <taxon>Senna</taxon>
    </lineage>
</organism>
<proteinExistence type="predicted"/>
<name>A0A834TDN5_9FABA</name>